<sequence length="61" mass="6943">MDTQTCNTCIVCEQPKAEGITIIQAFICTSCELAIVRTKVEDEQYPFFVKQLRQLQVRSSS</sequence>
<keyword evidence="2" id="KW-1185">Reference proteome</keyword>
<evidence type="ECO:0000313" key="2">
    <source>
        <dbReference type="Proteomes" id="UP001178662"/>
    </source>
</evidence>
<organism evidence="1 2">
    <name type="scientific">Candidatus Cohnella colombiensis</name>
    <dbReference type="NCBI Taxonomy" id="3121368"/>
    <lineage>
        <taxon>Bacteria</taxon>
        <taxon>Bacillati</taxon>
        <taxon>Bacillota</taxon>
        <taxon>Bacilli</taxon>
        <taxon>Bacillales</taxon>
        <taxon>Paenibacillaceae</taxon>
        <taxon>Cohnella</taxon>
    </lineage>
</organism>
<reference evidence="1" key="1">
    <citation type="submission" date="2023-03" db="EMBL/GenBank/DDBJ databases">
        <title>Andean soil-derived lignocellulolytic bacterial consortium as a source of novel taxa and putative plastic-active enzymes.</title>
        <authorList>
            <person name="Diaz-Garcia L."/>
            <person name="Chuvochina M."/>
            <person name="Feuerriegel G."/>
            <person name="Bunk B."/>
            <person name="Sproer C."/>
            <person name="Streit W.R."/>
            <person name="Rodriguez L.M."/>
            <person name="Overmann J."/>
            <person name="Jimenez D.J."/>
        </authorList>
    </citation>
    <scope>NUCLEOTIDE SEQUENCE</scope>
    <source>
        <strain evidence="1">MAG 2441</strain>
    </source>
</reference>
<name>A0AA95EW73_9BACL</name>
<gene>
    <name evidence="1" type="ORF">P0Y55_17165</name>
</gene>
<protein>
    <submittedName>
        <fullName evidence="1">Sigma factor G inhibitor Gin</fullName>
    </submittedName>
</protein>
<dbReference type="Proteomes" id="UP001178662">
    <property type="component" value="Chromosome"/>
</dbReference>
<accession>A0AA95EW73</accession>
<dbReference type="Pfam" id="PF10764">
    <property type="entry name" value="Gin"/>
    <property type="match status" value="1"/>
</dbReference>
<evidence type="ECO:0000313" key="1">
    <source>
        <dbReference type="EMBL" id="WEK54254.1"/>
    </source>
</evidence>
<dbReference type="AlphaFoldDB" id="A0AA95EW73"/>
<dbReference type="EMBL" id="CP119317">
    <property type="protein sequence ID" value="WEK54254.1"/>
    <property type="molecule type" value="Genomic_DNA"/>
</dbReference>
<proteinExistence type="predicted"/>
<dbReference type="InterPro" id="IPR019700">
    <property type="entry name" value="Sigma-G_inhibitor_Gin"/>
</dbReference>